<proteinExistence type="predicted"/>
<dbReference type="EMBL" id="MU276294">
    <property type="protein sequence ID" value="KAI0039519.1"/>
    <property type="molecule type" value="Genomic_DNA"/>
</dbReference>
<evidence type="ECO:0000313" key="1">
    <source>
        <dbReference type="EMBL" id="KAI0039519.1"/>
    </source>
</evidence>
<accession>A0ACB8R5V3</accession>
<gene>
    <name evidence="1" type="ORF">FA95DRAFT_1504070</name>
</gene>
<reference evidence="1" key="2">
    <citation type="journal article" date="2022" name="New Phytol.">
        <title>Evolutionary transition to the ectomycorrhizal habit in the genomes of a hyperdiverse lineage of mushroom-forming fungi.</title>
        <authorList>
            <person name="Looney B."/>
            <person name="Miyauchi S."/>
            <person name="Morin E."/>
            <person name="Drula E."/>
            <person name="Courty P.E."/>
            <person name="Kohler A."/>
            <person name="Kuo A."/>
            <person name="LaButti K."/>
            <person name="Pangilinan J."/>
            <person name="Lipzen A."/>
            <person name="Riley R."/>
            <person name="Andreopoulos W."/>
            <person name="He G."/>
            <person name="Johnson J."/>
            <person name="Nolan M."/>
            <person name="Tritt A."/>
            <person name="Barry K.W."/>
            <person name="Grigoriev I.V."/>
            <person name="Nagy L.G."/>
            <person name="Hibbett D."/>
            <person name="Henrissat B."/>
            <person name="Matheny P.B."/>
            <person name="Labbe J."/>
            <person name="Martin F.M."/>
        </authorList>
    </citation>
    <scope>NUCLEOTIDE SEQUENCE</scope>
    <source>
        <strain evidence="1">FP105234-sp</strain>
    </source>
</reference>
<dbReference type="Proteomes" id="UP000814033">
    <property type="component" value="Unassembled WGS sequence"/>
</dbReference>
<organism evidence="1 2">
    <name type="scientific">Auriscalpium vulgare</name>
    <dbReference type="NCBI Taxonomy" id="40419"/>
    <lineage>
        <taxon>Eukaryota</taxon>
        <taxon>Fungi</taxon>
        <taxon>Dikarya</taxon>
        <taxon>Basidiomycota</taxon>
        <taxon>Agaricomycotina</taxon>
        <taxon>Agaricomycetes</taxon>
        <taxon>Russulales</taxon>
        <taxon>Auriscalpiaceae</taxon>
        <taxon>Auriscalpium</taxon>
    </lineage>
</organism>
<evidence type="ECO:0000313" key="2">
    <source>
        <dbReference type="Proteomes" id="UP000814033"/>
    </source>
</evidence>
<feature type="non-terminal residue" evidence="1">
    <location>
        <position position="161"/>
    </location>
</feature>
<comment type="caution">
    <text evidence="1">The sequence shown here is derived from an EMBL/GenBank/DDBJ whole genome shotgun (WGS) entry which is preliminary data.</text>
</comment>
<name>A0ACB8R5V3_9AGAM</name>
<keyword evidence="2" id="KW-1185">Reference proteome</keyword>
<sequence length="161" mass="18486">MRTEVDRRARLQEPKPRPVVERTEERREESRALTTDTATTAVRARREEGNDPRVIDSTQNGPPLNQRMDDTHGFMDDVRAEYALDPLFVKVINDLGAHPAFSAENGLIYTTNKAGTRVLCIPGVVTKKRRLTERVIDQAHAVLGHLGTQKTSEYIRRYFWW</sequence>
<reference evidence="1" key="1">
    <citation type="submission" date="2021-02" db="EMBL/GenBank/DDBJ databases">
        <authorList>
            <consortium name="DOE Joint Genome Institute"/>
            <person name="Ahrendt S."/>
            <person name="Looney B.P."/>
            <person name="Miyauchi S."/>
            <person name="Morin E."/>
            <person name="Drula E."/>
            <person name="Courty P.E."/>
            <person name="Chicoki N."/>
            <person name="Fauchery L."/>
            <person name="Kohler A."/>
            <person name="Kuo A."/>
            <person name="Labutti K."/>
            <person name="Pangilinan J."/>
            <person name="Lipzen A."/>
            <person name="Riley R."/>
            <person name="Andreopoulos W."/>
            <person name="He G."/>
            <person name="Johnson J."/>
            <person name="Barry K.W."/>
            <person name="Grigoriev I.V."/>
            <person name="Nagy L."/>
            <person name="Hibbett D."/>
            <person name="Henrissat B."/>
            <person name="Matheny P.B."/>
            <person name="Labbe J."/>
            <person name="Martin F."/>
        </authorList>
    </citation>
    <scope>NUCLEOTIDE SEQUENCE</scope>
    <source>
        <strain evidence="1">FP105234-sp</strain>
    </source>
</reference>
<protein>
    <submittedName>
        <fullName evidence="1">Uncharacterized protein</fullName>
    </submittedName>
</protein>